<dbReference type="EMBL" id="CM042012">
    <property type="protein sequence ID" value="KAI3751689.1"/>
    <property type="molecule type" value="Genomic_DNA"/>
</dbReference>
<reference evidence="2" key="1">
    <citation type="journal article" date="2022" name="Mol. Ecol. Resour.">
        <title>The genomes of chicory, endive, great burdock and yacon provide insights into Asteraceae palaeo-polyploidization history and plant inulin production.</title>
        <authorList>
            <person name="Fan W."/>
            <person name="Wang S."/>
            <person name="Wang H."/>
            <person name="Wang A."/>
            <person name="Jiang F."/>
            <person name="Liu H."/>
            <person name="Zhao H."/>
            <person name="Xu D."/>
            <person name="Zhang Y."/>
        </authorList>
    </citation>
    <scope>NUCLEOTIDE SEQUENCE [LARGE SCALE GENOMIC DNA]</scope>
    <source>
        <strain evidence="2">cv. Punajuju</strain>
    </source>
</reference>
<evidence type="ECO:0000313" key="2">
    <source>
        <dbReference type="Proteomes" id="UP001055811"/>
    </source>
</evidence>
<name>A0ACB9DY71_CICIN</name>
<reference evidence="1 2" key="2">
    <citation type="journal article" date="2022" name="Mol. Ecol. Resour.">
        <title>The genomes of chicory, endive, great burdock and yacon provide insights into Asteraceae paleo-polyploidization history and plant inulin production.</title>
        <authorList>
            <person name="Fan W."/>
            <person name="Wang S."/>
            <person name="Wang H."/>
            <person name="Wang A."/>
            <person name="Jiang F."/>
            <person name="Liu H."/>
            <person name="Zhao H."/>
            <person name="Xu D."/>
            <person name="Zhang Y."/>
        </authorList>
    </citation>
    <scope>NUCLEOTIDE SEQUENCE [LARGE SCALE GENOMIC DNA]</scope>
    <source>
        <strain evidence="2">cv. Punajuju</strain>
        <tissue evidence="1">Leaves</tissue>
    </source>
</reference>
<comment type="caution">
    <text evidence="1">The sequence shown here is derived from an EMBL/GenBank/DDBJ whole genome shotgun (WGS) entry which is preliminary data.</text>
</comment>
<evidence type="ECO:0000313" key="1">
    <source>
        <dbReference type="EMBL" id="KAI3751689.1"/>
    </source>
</evidence>
<gene>
    <name evidence="1" type="ORF">L2E82_22780</name>
</gene>
<accession>A0ACB9DY71</accession>
<sequence length="116" mass="13610">MEEFLADQARDFEHWLIETNFSLKSDSRTSFRNAISDMDGAISGQALRSMKRKSIKLLIIKIMISEDYVFLIGYYTFGVLIRSMFSDFKFQKFILKLDLHDEKDKRKAPKSVSTLR</sequence>
<organism evidence="1 2">
    <name type="scientific">Cichorium intybus</name>
    <name type="common">Chicory</name>
    <dbReference type="NCBI Taxonomy" id="13427"/>
    <lineage>
        <taxon>Eukaryota</taxon>
        <taxon>Viridiplantae</taxon>
        <taxon>Streptophyta</taxon>
        <taxon>Embryophyta</taxon>
        <taxon>Tracheophyta</taxon>
        <taxon>Spermatophyta</taxon>
        <taxon>Magnoliopsida</taxon>
        <taxon>eudicotyledons</taxon>
        <taxon>Gunneridae</taxon>
        <taxon>Pentapetalae</taxon>
        <taxon>asterids</taxon>
        <taxon>campanulids</taxon>
        <taxon>Asterales</taxon>
        <taxon>Asteraceae</taxon>
        <taxon>Cichorioideae</taxon>
        <taxon>Cichorieae</taxon>
        <taxon>Cichoriinae</taxon>
        <taxon>Cichorium</taxon>
    </lineage>
</organism>
<dbReference type="Proteomes" id="UP001055811">
    <property type="component" value="Linkage Group LG04"/>
</dbReference>
<proteinExistence type="predicted"/>
<protein>
    <submittedName>
        <fullName evidence="1">Uncharacterized protein</fullName>
    </submittedName>
</protein>
<keyword evidence="2" id="KW-1185">Reference proteome</keyword>